<reference evidence="8" key="1">
    <citation type="submission" date="2022-03" db="EMBL/GenBank/DDBJ databases">
        <title>A functionally conserved STORR gene fusion in Papaver species that diverged 16.8 million years ago.</title>
        <authorList>
            <person name="Catania T."/>
        </authorList>
    </citation>
    <scope>NUCLEOTIDE SEQUENCE</scope>
    <source>
        <strain evidence="8">S-191538</strain>
    </source>
</reference>
<sequence>MEKHSSGFVLLCSVGILLGLVAFSACVAAEFKRTKLRDVKLDDKLCYLPESPAFGLGITASVCLSIVQIMGTTYVIGKRLNPGEKKIHDVREAGRRTVSVILISYAFAIILLGGASSMNKKQAYGRGWLDGECYIVKSGVFVGASVLVLVTFQLLVGAMILMTSRPNFRKQHGEQGMPKHAQSQVPVV</sequence>
<dbReference type="EMBL" id="JAJJMA010106184">
    <property type="protein sequence ID" value="MCL7030868.1"/>
    <property type="molecule type" value="Genomic_DNA"/>
</dbReference>
<name>A0AA41SCS4_PAPNU</name>
<dbReference type="Proteomes" id="UP001177140">
    <property type="component" value="Unassembled WGS sequence"/>
</dbReference>
<feature type="transmembrane region" description="Helical" evidence="7">
    <location>
        <begin position="52"/>
        <end position="76"/>
    </location>
</feature>
<dbReference type="InterPro" id="IPR009606">
    <property type="entry name" value="DEAL/Modifying_wall_lignin1/2"/>
</dbReference>
<dbReference type="PROSITE" id="PS51257">
    <property type="entry name" value="PROKAR_LIPOPROTEIN"/>
    <property type="match status" value="1"/>
</dbReference>
<feature type="transmembrane region" description="Helical" evidence="7">
    <location>
        <begin position="97"/>
        <end position="118"/>
    </location>
</feature>
<accession>A0AA41SCS4</accession>
<comment type="similarity">
    <text evidence="6">Belongs to the DESIGUAL family.</text>
</comment>
<feature type="transmembrane region" description="Helical" evidence="7">
    <location>
        <begin position="138"/>
        <end position="161"/>
    </location>
</feature>
<keyword evidence="2 7" id="KW-0812">Transmembrane</keyword>
<evidence type="ECO:0000313" key="8">
    <source>
        <dbReference type="EMBL" id="MCL7030868.1"/>
    </source>
</evidence>
<dbReference type="AlphaFoldDB" id="A0AA41SCS4"/>
<evidence type="ECO:0000256" key="6">
    <source>
        <dbReference type="ARBA" id="ARBA00029467"/>
    </source>
</evidence>
<proteinExistence type="inferred from homology"/>
<evidence type="ECO:0000256" key="1">
    <source>
        <dbReference type="ARBA" id="ARBA00004127"/>
    </source>
</evidence>
<protein>
    <submittedName>
        <fullName evidence="8">Uncharacterized protein</fullName>
    </submittedName>
</protein>
<evidence type="ECO:0000256" key="4">
    <source>
        <dbReference type="ARBA" id="ARBA00022989"/>
    </source>
</evidence>
<evidence type="ECO:0000256" key="3">
    <source>
        <dbReference type="ARBA" id="ARBA00022729"/>
    </source>
</evidence>
<gene>
    <name evidence="8" type="ORF">MKW94_023072</name>
</gene>
<comment type="subcellular location">
    <subcellularLocation>
        <location evidence="1">Endomembrane system</location>
        <topology evidence="1">Multi-pass membrane protein</topology>
    </subcellularLocation>
</comment>
<evidence type="ECO:0000256" key="2">
    <source>
        <dbReference type="ARBA" id="ARBA00022692"/>
    </source>
</evidence>
<keyword evidence="9" id="KW-1185">Reference proteome</keyword>
<comment type="caution">
    <text evidence="8">The sequence shown here is derived from an EMBL/GenBank/DDBJ whole genome shotgun (WGS) entry which is preliminary data.</text>
</comment>
<keyword evidence="5 7" id="KW-0472">Membrane</keyword>
<evidence type="ECO:0000313" key="9">
    <source>
        <dbReference type="Proteomes" id="UP001177140"/>
    </source>
</evidence>
<dbReference type="Pfam" id="PF06749">
    <property type="entry name" value="DUF1218"/>
    <property type="match status" value="1"/>
</dbReference>
<keyword evidence="4 7" id="KW-1133">Transmembrane helix</keyword>
<keyword evidence="3" id="KW-0732">Signal</keyword>
<evidence type="ECO:0000256" key="7">
    <source>
        <dbReference type="SAM" id="Phobius"/>
    </source>
</evidence>
<dbReference type="PANTHER" id="PTHR31769">
    <property type="entry name" value="OS07G0462200 PROTEIN-RELATED"/>
    <property type="match status" value="1"/>
</dbReference>
<dbReference type="InterPro" id="IPR052222">
    <property type="entry name" value="DESIGUAL"/>
</dbReference>
<dbReference type="GO" id="GO:0012505">
    <property type="term" value="C:endomembrane system"/>
    <property type="evidence" value="ECO:0007669"/>
    <property type="project" value="UniProtKB-SubCell"/>
</dbReference>
<organism evidence="8 9">
    <name type="scientific">Papaver nudicaule</name>
    <name type="common">Iceland poppy</name>
    <dbReference type="NCBI Taxonomy" id="74823"/>
    <lineage>
        <taxon>Eukaryota</taxon>
        <taxon>Viridiplantae</taxon>
        <taxon>Streptophyta</taxon>
        <taxon>Embryophyta</taxon>
        <taxon>Tracheophyta</taxon>
        <taxon>Spermatophyta</taxon>
        <taxon>Magnoliopsida</taxon>
        <taxon>Ranunculales</taxon>
        <taxon>Papaveraceae</taxon>
        <taxon>Papaveroideae</taxon>
        <taxon>Papaver</taxon>
    </lineage>
</organism>
<evidence type="ECO:0000256" key="5">
    <source>
        <dbReference type="ARBA" id="ARBA00023136"/>
    </source>
</evidence>